<dbReference type="AlphaFoldDB" id="A0A3E2NWR1"/>
<evidence type="ECO:0000256" key="1">
    <source>
        <dbReference type="ARBA" id="ARBA00023015"/>
    </source>
</evidence>
<dbReference type="Proteomes" id="UP000260823">
    <property type="component" value="Unassembled WGS sequence"/>
</dbReference>
<dbReference type="Gene3D" id="1.10.10.60">
    <property type="entry name" value="Homeodomain-like"/>
    <property type="match status" value="1"/>
</dbReference>
<evidence type="ECO:0000256" key="3">
    <source>
        <dbReference type="ARBA" id="ARBA00023163"/>
    </source>
</evidence>
<dbReference type="PANTHER" id="PTHR47893:SF1">
    <property type="entry name" value="REGULATORY PROTEIN PCHR"/>
    <property type="match status" value="1"/>
</dbReference>
<dbReference type="InterPro" id="IPR018060">
    <property type="entry name" value="HTH_AraC"/>
</dbReference>
<evidence type="ECO:0000313" key="6">
    <source>
        <dbReference type="Proteomes" id="UP000260823"/>
    </source>
</evidence>
<reference evidence="5 6" key="1">
    <citation type="submission" date="2018-08" db="EMBL/GenBank/DDBJ databases">
        <title>Mucilaginibacter terrae sp. nov., isolated from manganese diggings.</title>
        <authorList>
            <person name="Huang Y."/>
            <person name="Zhou Z."/>
        </authorList>
    </citation>
    <scope>NUCLEOTIDE SEQUENCE [LARGE SCALE GENOMIC DNA]</scope>
    <source>
        <strain evidence="5 6">ZH6</strain>
    </source>
</reference>
<dbReference type="InterPro" id="IPR018062">
    <property type="entry name" value="HTH_AraC-typ_CS"/>
</dbReference>
<dbReference type="PRINTS" id="PR00032">
    <property type="entry name" value="HTHARAC"/>
</dbReference>
<name>A0A3E2NWR1_9SPHI</name>
<evidence type="ECO:0000259" key="4">
    <source>
        <dbReference type="PROSITE" id="PS01124"/>
    </source>
</evidence>
<dbReference type="Pfam" id="PF12833">
    <property type="entry name" value="HTH_18"/>
    <property type="match status" value="1"/>
</dbReference>
<dbReference type="RefSeq" id="WP_117382261.1">
    <property type="nucleotide sequence ID" value="NZ_QWDE01000001.1"/>
</dbReference>
<dbReference type="InterPro" id="IPR053142">
    <property type="entry name" value="PchR_regulatory_protein"/>
</dbReference>
<gene>
    <name evidence="5" type="ORF">DYU05_07120</name>
</gene>
<keyword evidence="3" id="KW-0804">Transcription</keyword>
<evidence type="ECO:0000313" key="5">
    <source>
        <dbReference type="EMBL" id="RFZ85361.1"/>
    </source>
</evidence>
<organism evidence="5 6">
    <name type="scientific">Mucilaginibacter terrenus</name>
    <dbReference type="NCBI Taxonomy" id="2482727"/>
    <lineage>
        <taxon>Bacteria</taxon>
        <taxon>Pseudomonadati</taxon>
        <taxon>Bacteroidota</taxon>
        <taxon>Sphingobacteriia</taxon>
        <taxon>Sphingobacteriales</taxon>
        <taxon>Sphingobacteriaceae</taxon>
        <taxon>Mucilaginibacter</taxon>
    </lineage>
</organism>
<dbReference type="SMART" id="SM00342">
    <property type="entry name" value="HTH_ARAC"/>
    <property type="match status" value="1"/>
</dbReference>
<protein>
    <submittedName>
        <fullName evidence="5">AraC family transcriptional regulator</fullName>
    </submittedName>
</protein>
<dbReference type="PROSITE" id="PS01124">
    <property type="entry name" value="HTH_ARAC_FAMILY_2"/>
    <property type="match status" value="1"/>
</dbReference>
<sequence>MIFSFNSTPGFDFMTYFARHIGANIDNDLLVIPDNIGTGYIRKLSFSAEFKITMHHYVLKEDLIIKRNTSGLGNELITIFFYSNEQTLGIAFDNNPDIQFSERDDSAIQVTSNNLNSTIRFPAGHIIRYAVIAIMPAYLKNLLALNKLNSTLETITSPGSTFLFFENMTAEAKLLLKNLSAVDMSDGLSQFYMQIKVQELLYLLFHKLSKRESLPHQSINSSDVARLLHIRNEVISDLGTPPVLAELAQIATMSETKLKQLFKQAFGDTIYNYYQRARMEEAAFLLKQGKRSVAEVGYELGFTNLSHFSRLFQKHYGFTPKRFSSQT</sequence>
<dbReference type="EMBL" id="QWDE01000001">
    <property type="protein sequence ID" value="RFZ85361.1"/>
    <property type="molecule type" value="Genomic_DNA"/>
</dbReference>
<evidence type="ECO:0000256" key="2">
    <source>
        <dbReference type="ARBA" id="ARBA00023125"/>
    </source>
</evidence>
<comment type="caution">
    <text evidence="5">The sequence shown here is derived from an EMBL/GenBank/DDBJ whole genome shotgun (WGS) entry which is preliminary data.</text>
</comment>
<feature type="domain" description="HTH araC/xylS-type" evidence="4">
    <location>
        <begin position="228"/>
        <end position="326"/>
    </location>
</feature>
<dbReference type="PROSITE" id="PS00041">
    <property type="entry name" value="HTH_ARAC_FAMILY_1"/>
    <property type="match status" value="1"/>
</dbReference>
<dbReference type="GO" id="GO:0043565">
    <property type="term" value="F:sequence-specific DNA binding"/>
    <property type="evidence" value="ECO:0007669"/>
    <property type="project" value="InterPro"/>
</dbReference>
<dbReference type="OrthoDB" id="1156172at2"/>
<dbReference type="InterPro" id="IPR009057">
    <property type="entry name" value="Homeodomain-like_sf"/>
</dbReference>
<dbReference type="InterPro" id="IPR020449">
    <property type="entry name" value="Tscrpt_reg_AraC-type_HTH"/>
</dbReference>
<accession>A0A3E2NWR1</accession>
<keyword evidence="1" id="KW-0805">Transcription regulation</keyword>
<keyword evidence="2" id="KW-0238">DNA-binding</keyword>
<proteinExistence type="predicted"/>
<dbReference type="GO" id="GO:0003700">
    <property type="term" value="F:DNA-binding transcription factor activity"/>
    <property type="evidence" value="ECO:0007669"/>
    <property type="project" value="InterPro"/>
</dbReference>
<dbReference type="SUPFAM" id="SSF46689">
    <property type="entry name" value="Homeodomain-like"/>
    <property type="match status" value="1"/>
</dbReference>
<keyword evidence="6" id="KW-1185">Reference proteome</keyword>
<dbReference type="PANTHER" id="PTHR47893">
    <property type="entry name" value="REGULATORY PROTEIN PCHR"/>
    <property type="match status" value="1"/>
</dbReference>